<evidence type="ECO:0000259" key="17">
    <source>
        <dbReference type="Pfam" id="PF00593"/>
    </source>
</evidence>
<dbReference type="SUPFAM" id="SSF56935">
    <property type="entry name" value="Porins"/>
    <property type="match status" value="1"/>
</dbReference>
<comment type="subcellular location">
    <subcellularLocation>
        <location evidence="1 14">Cell outer membrane</location>
        <topology evidence="1 14">Multi-pass membrane protein</topology>
    </subcellularLocation>
</comment>
<evidence type="ECO:0000256" key="14">
    <source>
        <dbReference type="PROSITE-ProRule" id="PRU01360"/>
    </source>
</evidence>
<feature type="domain" description="TonB-dependent receptor-like beta-barrel" evidence="17">
    <location>
        <begin position="246"/>
        <end position="687"/>
    </location>
</feature>
<keyword evidence="7 16" id="KW-0732">Signal</keyword>
<keyword evidence="11 14" id="KW-0472">Membrane</keyword>
<keyword evidence="3 14" id="KW-0813">Transport</keyword>
<evidence type="ECO:0000256" key="11">
    <source>
        <dbReference type="ARBA" id="ARBA00023136"/>
    </source>
</evidence>
<keyword evidence="12 19" id="KW-0675">Receptor</keyword>
<dbReference type="PROSITE" id="PS52016">
    <property type="entry name" value="TONB_DEPENDENT_REC_3"/>
    <property type="match status" value="1"/>
</dbReference>
<dbReference type="EMBL" id="JAUSRF010000001">
    <property type="protein sequence ID" value="MDP9835494.1"/>
    <property type="molecule type" value="Genomic_DNA"/>
</dbReference>
<sequence length="717" mass="78228">MIFSKTHTMLAASVAFAGCLSAGAASAQDATSATTLAPIVVTGNADENPKGAVKGYVAKTSASASKTGASLIETQQSVSVITRDQIEAQNAQTLGEVLDYSPGVVGQPYGSDPRFDSPSIRGFDGRQSQFLNGLRMMRTFGAASYEIYGLERVEVLRGPASVMYGQGNPGGLTNMISKRPTFENFGEVGVQVGSHEHYGTFFDVGGPVAGSDTFAYRLTGMGRKAGEQTDFLDNDRYFIAPALTWKPDEDTSLTILTSLQHDNPSTPSGLPAVLTMNATSYKLPRDFYVGDKGFDRSSRTLANIGYEFEHRFDETWTFRQNFRYSHFDWEYQAVSQARIDRADAGMIDPRTLRRSALDQDEMLNTYNMDNQLQAEFATGGLEHTMLFGLDARYFENNTRSVFLPAPGLDIFDPDYHQVIGGTPTSSNHVLSDLTQIGLYVQDEIAYENWHATLGLRHDWARTDSHAVNKDGVVTAYDQRDSKLTGRAGLSYLFDNGISPYISYATSFEPIGPINRGTSGGVVVTAPGAPTTGEQVELGVKYQPEGFDGFFSAAVYDLKQQNIVRTVSPGVQEQIGEIRVRGLELEGVASLTEGLDLRAAYTHMDAEVTDTGLRPETVPQNTASLWLKYTFQPDTALEGLGIGGGMRYVGSRYGNAANTLKMDANILFDAALTYQKNGYKASLNIQNIADEEYLSNCGTFGCYYGEGRSVMGKLSFTW</sequence>
<evidence type="ECO:0000256" key="6">
    <source>
        <dbReference type="ARBA" id="ARBA00022692"/>
    </source>
</evidence>
<gene>
    <name evidence="19" type="ORF">J2T09_000235</name>
</gene>
<evidence type="ECO:0000256" key="9">
    <source>
        <dbReference type="ARBA" id="ARBA00023065"/>
    </source>
</evidence>
<evidence type="ECO:0000256" key="4">
    <source>
        <dbReference type="ARBA" id="ARBA00022452"/>
    </source>
</evidence>
<evidence type="ECO:0000256" key="16">
    <source>
        <dbReference type="SAM" id="SignalP"/>
    </source>
</evidence>
<comment type="caution">
    <text evidence="19">The sequence shown here is derived from an EMBL/GenBank/DDBJ whole genome shotgun (WGS) entry which is preliminary data.</text>
</comment>
<dbReference type="CDD" id="cd01347">
    <property type="entry name" value="ligand_gated_channel"/>
    <property type="match status" value="1"/>
</dbReference>
<accession>A0ABT9PP73</accession>
<evidence type="ECO:0000256" key="1">
    <source>
        <dbReference type="ARBA" id="ARBA00004571"/>
    </source>
</evidence>
<keyword evidence="9" id="KW-0406">Ion transport</keyword>
<dbReference type="InterPro" id="IPR000531">
    <property type="entry name" value="Beta-barrel_TonB"/>
</dbReference>
<dbReference type="PANTHER" id="PTHR32552:SF68">
    <property type="entry name" value="FERRICHROME OUTER MEMBRANE TRANSPORTER_PHAGE RECEPTOR"/>
    <property type="match status" value="1"/>
</dbReference>
<dbReference type="InterPro" id="IPR039426">
    <property type="entry name" value="TonB-dep_rcpt-like"/>
</dbReference>
<organism evidence="19 20">
    <name type="scientific">Neorhizobium huautlense</name>
    <dbReference type="NCBI Taxonomy" id="67774"/>
    <lineage>
        <taxon>Bacteria</taxon>
        <taxon>Pseudomonadati</taxon>
        <taxon>Pseudomonadota</taxon>
        <taxon>Alphaproteobacteria</taxon>
        <taxon>Hyphomicrobiales</taxon>
        <taxon>Rhizobiaceae</taxon>
        <taxon>Rhizobium/Agrobacterium group</taxon>
        <taxon>Neorhizobium</taxon>
    </lineage>
</organism>
<evidence type="ECO:0000256" key="7">
    <source>
        <dbReference type="ARBA" id="ARBA00022729"/>
    </source>
</evidence>
<evidence type="ECO:0000313" key="20">
    <source>
        <dbReference type="Proteomes" id="UP001241472"/>
    </source>
</evidence>
<dbReference type="Gene3D" id="2.40.170.20">
    <property type="entry name" value="TonB-dependent receptor, beta-barrel domain"/>
    <property type="match status" value="1"/>
</dbReference>
<dbReference type="Pfam" id="PF07715">
    <property type="entry name" value="Plug"/>
    <property type="match status" value="1"/>
</dbReference>
<dbReference type="Gene3D" id="2.170.130.10">
    <property type="entry name" value="TonB-dependent receptor, plug domain"/>
    <property type="match status" value="1"/>
</dbReference>
<feature type="signal peptide" evidence="16">
    <location>
        <begin position="1"/>
        <end position="27"/>
    </location>
</feature>
<evidence type="ECO:0000259" key="18">
    <source>
        <dbReference type="Pfam" id="PF07715"/>
    </source>
</evidence>
<dbReference type="InterPro" id="IPR010105">
    <property type="entry name" value="TonB_sidphr_rcpt"/>
</dbReference>
<evidence type="ECO:0000256" key="2">
    <source>
        <dbReference type="ARBA" id="ARBA00009810"/>
    </source>
</evidence>
<keyword evidence="8" id="KW-0408">Iron</keyword>
<dbReference type="InterPro" id="IPR036942">
    <property type="entry name" value="Beta-barrel_TonB_sf"/>
</dbReference>
<evidence type="ECO:0000256" key="13">
    <source>
        <dbReference type="ARBA" id="ARBA00023237"/>
    </source>
</evidence>
<keyword evidence="5" id="KW-0410">Iron transport</keyword>
<keyword evidence="13 14" id="KW-0998">Cell outer membrane</keyword>
<dbReference type="RefSeq" id="WP_306830188.1">
    <property type="nucleotide sequence ID" value="NZ_JAUSRF010000001.1"/>
</dbReference>
<keyword evidence="10 15" id="KW-0798">TonB box</keyword>
<keyword evidence="20" id="KW-1185">Reference proteome</keyword>
<reference evidence="19 20" key="1">
    <citation type="submission" date="2023-07" db="EMBL/GenBank/DDBJ databases">
        <title>Sorghum-associated microbial communities from plants grown in Nebraska, USA.</title>
        <authorList>
            <person name="Schachtman D."/>
        </authorList>
    </citation>
    <scope>NUCLEOTIDE SEQUENCE [LARGE SCALE GENOMIC DNA]</scope>
    <source>
        <strain evidence="19 20">DS1307</strain>
    </source>
</reference>
<proteinExistence type="inferred from homology"/>
<dbReference type="InterPro" id="IPR037066">
    <property type="entry name" value="Plug_dom_sf"/>
</dbReference>
<evidence type="ECO:0000256" key="3">
    <source>
        <dbReference type="ARBA" id="ARBA00022448"/>
    </source>
</evidence>
<evidence type="ECO:0000256" key="8">
    <source>
        <dbReference type="ARBA" id="ARBA00023004"/>
    </source>
</evidence>
<evidence type="ECO:0000256" key="15">
    <source>
        <dbReference type="RuleBase" id="RU003357"/>
    </source>
</evidence>
<dbReference type="InterPro" id="IPR012910">
    <property type="entry name" value="Plug_dom"/>
</dbReference>
<feature type="domain" description="TonB-dependent receptor plug" evidence="18">
    <location>
        <begin position="71"/>
        <end position="171"/>
    </location>
</feature>
<evidence type="ECO:0000256" key="5">
    <source>
        <dbReference type="ARBA" id="ARBA00022496"/>
    </source>
</evidence>
<evidence type="ECO:0000313" key="19">
    <source>
        <dbReference type="EMBL" id="MDP9835494.1"/>
    </source>
</evidence>
<dbReference type="Proteomes" id="UP001241472">
    <property type="component" value="Unassembled WGS sequence"/>
</dbReference>
<keyword evidence="6 14" id="KW-0812">Transmembrane</keyword>
<feature type="chain" id="PRO_5045881230" evidence="16">
    <location>
        <begin position="28"/>
        <end position="717"/>
    </location>
</feature>
<protein>
    <submittedName>
        <fullName evidence="19">Iron complex outermembrane receptor protein</fullName>
    </submittedName>
</protein>
<dbReference type="NCBIfam" id="TIGR01783">
    <property type="entry name" value="TonB-siderophor"/>
    <property type="match status" value="1"/>
</dbReference>
<dbReference type="Pfam" id="PF00593">
    <property type="entry name" value="TonB_dep_Rec_b-barrel"/>
    <property type="match status" value="1"/>
</dbReference>
<evidence type="ECO:0000256" key="12">
    <source>
        <dbReference type="ARBA" id="ARBA00023170"/>
    </source>
</evidence>
<comment type="similarity">
    <text evidence="2 14 15">Belongs to the TonB-dependent receptor family.</text>
</comment>
<dbReference type="PANTHER" id="PTHR32552">
    <property type="entry name" value="FERRICHROME IRON RECEPTOR-RELATED"/>
    <property type="match status" value="1"/>
</dbReference>
<name>A0ABT9PP73_9HYPH</name>
<keyword evidence="4 14" id="KW-1134">Transmembrane beta strand</keyword>
<dbReference type="PROSITE" id="PS51257">
    <property type="entry name" value="PROKAR_LIPOPROTEIN"/>
    <property type="match status" value="1"/>
</dbReference>
<evidence type="ECO:0000256" key="10">
    <source>
        <dbReference type="ARBA" id="ARBA00023077"/>
    </source>
</evidence>